<dbReference type="Proteomes" id="UP001157006">
    <property type="component" value="Chromosome 4"/>
</dbReference>
<sequence length="184" mass="21162">MILFVRKYNRYVRKNGVKHYDNNLMKFRRQSSSIKEENNKKDKENFIFYECGKPGHYKLDCPFLSKKKGKGQRNKPRQAFVVWGSGSESSSDEISSESDEEENYYFMANHRHGKKKDVECLDVVIGKWILDSGCSRHMTGDISLFSDFVAKKKGVVSYSDHKKGVILGKASTGMLEDHMQSLVS</sequence>
<evidence type="ECO:0000259" key="2">
    <source>
        <dbReference type="PROSITE" id="PS50158"/>
    </source>
</evidence>
<protein>
    <recommendedName>
        <fullName evidence="2">CCHC-type domain-containing protein</fullName>
    </recommendedName>
</protein>
<gene>
    <name evidence="3" type="ORF">VFH_IV192520</name>
</gene>
<dbReference type="Pfam" id="PF22936">
    <property type="entry name" value="Pol_BBD"/>
    <property type="match status" value="1"/>
</dbReference>
<evidence type="ECO:0000313" key="3">
    <source>
        <dbReference type="EMBL" id="CAI8610653.1"/>
    </source>
</evidence>
<name>A0AAV1AMM5_VICFA</name>
<dbReference type="InterPro" id="IPR001878">
    <property type="entry name" value="Znf_CCHC"/>
</dbReference>
<keyword evidence="1" id="KW-0862">Zinc</keyword>
<keyword evidence="4" id="KW-1185">Reference proteome</keyword>
<dbReference type="EMBL" id="OX451739">
    <property type="protein sequence ID" value="CAI8610653.1"/>
    <property type="molecule type" value="Genomic_DNA"/>
</dbReference>
<organism evidence="3 4">
    <name type="scientific">Vicia faba</name>
    <name type="common">Broad bean</name>
    <name type="synonym">Faba vulgaris</name>
    <dbReference type="NCBI Taxonomy" id="3906"/>
    <lineage>
        <taxon>Eukaryota</taxon>
        <taxon>Viridiplantae</taxon>
        <taxon>Streptophyta</taxon>
        <taxon>Embryophyta</taxon>
        <taxon>Tracheophyta</taxon>
        <taxon>Spermatophyta</taxon>
        <taxon>Magnoliopsida</taxon>
        <taxon>eudicotyledons</taxon>
        <taxon>Gunneridae</taxon>
        <taxon>Pentapetalae</taxon>
        <taxon>rosids</taxon>
        <taxon>fabids</taxon>
        <taxon>Fabales</taxon>
        <taxon>Fabaceae</taxon>
        <taxon>Papilionoideae</taxon>
        <taxon>50 kb inversion clade</taxon>
        <taxon>NPAAA clade</taxon>
        <taxon>Hologalegina</taxon>
        <taxon>IRL clade</taxon>
        <taxon>Fabeae</taxon>
        <taxon>Vicia</taxon>
    </lineage>
</organism>
<accession>A0AAV1AMM5</accession>
<keyword evidence="1" id="KW-0479">Metal-binding</keyword>
<dbReference type="GO" id="GO:0003676">
    <property type="term" value="F:nucleic acid binding"/>
    <property type="evidence" value="ECO:0007669"/>
    <property type="project" value="InterPro"/>
</dbReference>
<dbReference type="GO" id="GO:0008270">
    <property type="term" value="F:zinc ion binding"/>
    <property type="evidence" value="ECO:0007669"/>
    <property type="project" value="UniProtKB-KW"/>
</dbReference>
<keyword evidence="1" id="KW-0863">Zinc-finger</keyword>
<dbReference type="SUPFAM" id="SSF57756">
    <property type="entry name" value="Retrovirus zinc finger-like domains"/>
    <property type="match status" value="1"/>
</dbReference>
<evidence type="ECO:0000313" key="4">
    <source>
        <dbReference type="Proteomes" id="UP001157006"/>
    </source>
</evidence>
<dbReference type="PROSITE" id="PS50158">
    <property type="entry name" value="ZF_CCHC"/>
    <property type="match status" value="1"/>
</dbReference>
<reference evidence="3 4" key="1">
    <citation type="submission" date="2023-01" db="EMBL/GenBank/DDBJ databases">
        <authorList>
            <person name="Kreplak J."/>
        </authorList>
    </citation>
    <scope>NUCLEOTIDE SEQUENCE [LARGE SCALE GENOMIC DNA]</scope>
</reference>
<evidence type="ECO:0000256" key="1">
    <source>
        <dbReference type="PROSITE-ProRule" id="PRU00047"/>
    </source>
</evidence>
<dbReference type="InterPro" id="IPR036875">
    <property type="entry name" value="Znf_CCHC_sf"/>
</dbReference>
<dbReference type="InterPro" id="IPR054722">
    <property type="entry name" value="PolX-like_BBD"/>
</dbReference>
<proteinExistence type="predicted"/>
<feature type="domain" description="CCHC-type" evidence="2">
    <location>
        <begin position="49"/>
        <end position="62"/>
    </location>
</feature>
<dbReference type="AlphaFoldDB" id="A0AAV1AMM5"/>